<feature type="compositionally biased region" description="Polar residues" evidence="3">
    <location>
        <begin position="139"/>
        <end position="159"/>
    </location>
</feature>
<reference evidence="5" key="3">
    <citation type="submission" date="2025-09" db="UniProtKB">
        <authorList>
            <consortium name="Ensembl"/>
        </authorList>
    </citation>
    <scope>IDENTIFICATION</scope>
    <source>
        <strain evidence="5">Thorbecke</strain>
    </source>
</reference>
<dbReference type="Proteomes" id="UP000001811">
    <property type="component" value="Unplaced"/>
</dbReference>
<feature type="region of interest" description="Disordered" evidence="3">
    <location>
        <begin position="94"/>
        <end position="159"/>
    </location>
</feature>
<dbReference type="AlphaFoldDB" id="A0A5F9D4I2"/>
<evidence type="ECO:0000256" key="2">
    <source>
        <dbReference type="ARBA" id="ARBA00023157"/>
    </source>
</evidence>
<reference evidence="5" key="2">
    <citation type="submission" date="2025-08" db="UniProtKB">
        <authorList>
            <consortium name="Ensembl"/>
        </authorList>
    </citation>
    <scope>IDENTIFICATION</scope>
    <source>
        <strain evidence="5">Thorbecke</strain>
    </source>
</reference>
<feature type="domain" description="Chemokine interleukin-8-like" evidence="4">
    <location>
        <begin position="33"/>
        <end position="93"/>
    </location>
</feature>
<feature type="compositionally biased region" description="Basic residues" evidence="3">
    <location>
        <begin position="94"/>
        <end position="105"/>
    </location>
</feature>
<keyword evidence="2" id="KW-1015">Disulfide bond</keyword>
<reference evidence="5 6" key="1">
    <citation type="journal article" date="2011" name="Nature">
        <title>A high-resolution map of human evolutionary constraint using 29 mammals.</title>
        <authorList>
            <person name="Lindblad-Toh K."/>
            <person name="Garber M."/>
            <person name="Zuk O."/>
            <person name="Lin M.F."/>
            <person name="Parker B.J."/>
            <person name="Washietl S."/>
            <person name="Kheradpour P."/>
            <person name="Ernst J."/>
            <person name="Jordan G."/>
            <person name="Mauceli E."/>
            <person name="Ward L.D."/>
            <person name="Lowe C.B."/>
            <person name="Holloway A.K."/>
            <person name="Clamp M."/>
            <person name="Gnerre S."/>
            <person name="Alfoldi J."/>
            <person name="Beal K."/>
            <person name="Chang J."/>
            <person name="Clawson H."/>
            <person name="Cuff J."/>
            <person name="Di Palma F."/>
            <person name="Fitzgerald S."/>
            <person name="Flicek P."/>
            <person name="Guttman M."/>
            <person name="Hubisz M.J."/>
            <person name="Jaffe D.B."/>
            <person name="Jungreis I."/>
            <person name="Kent W.J."/>
            <person name="Kostka D."/>
            <person name="Lara M."/>
            <person name="Martins A.L."/>
            <person name="Massingham T."/>
            <person name="Moltke I."/>
            <person name="Raney B.J."/>
            <person name="Rasmussen M.D."/>
            <person name="Robinson J."/>
            <person name="Stark A."/>
            <person name="Vilella A.J."/>
            <person name="Wen J."/>
            <person name="Xie X."/>
            <person name="Zody M.C."/>
            <person name="Baldwin J."/>
            <person name="Bloom T."/>
            <person name="Chin C.W."/>
            <person name="Heiman D."/>
            <person name="Nicol R."/>
            <person name="Nusbaum C."/>
            <person name="Young S."/>
            <person name="Wilkinson J."/>
            <person name="Worley K.C."/>
            <person name="Kovar C.L."/>
            <person name="Muzny D.M."/>
            <person name="Gibbs R.A."/>
            <person name="Cree A."/>
            <person name="Dihn H.H."/>
            <person name="Fowler G."/>
            <person name="Jhangiani S."/>
            <person name="Joshi V."/>
            <person name="Lee S."/>
            <person name="Lewis L.R."/>
            <person name="Nazareth L.V."/>
            <person name="Okwuonu G."/>
            <person name="Santibanez J."/>
            <person name="Warren W.C."/>
            <person name="Mardis E.R."/>
            <person name="Weinstock G.M."/>
            <person name="Wilson R.K."/>
            <person name="Delehaunty K."/>
            <person name="Dooling D."/>
            <person name="Fronik C."/>
            <person name="Fulton L."/>
            <person name="Fulton B."/>
            <person name="Graves T."/>
            <person name="Minx P."/>
            <person name="Sodergren E."/>
            <person name="Birney E."/>
            <person name="Margulies E.H."/>
            <person name="Herrero J."/>
            <person name="Green E.D."/>
            <person name="Haussler D."/>
            <person name="Siepel A."/>
            <person name="Goldman N."/>
            <person name="Pollard K.S."/>
            <person name="Pedersen J.S."/>
            <person name="Lander E.S."/>
            <person name="Kellis M."/>
        </authorList>
    </citation>
    <scope>NUCLEOTIDE SEQUENCE [LARGE SCALE GENOMIC DNA]</scope>
    <source>
        <strain evidence="6">Thorbecke</strain>
    </source>
</reference>
<dbReference type="SMART" id="SM00199">
    <property type="entry name" value="SCY"/>
    <property type="match status" value="1"/>
</dbReference>
<dbReference type="FunCoup" id="A0A5F9D4I2">
    <property type="interactions" value="303"/>
</dbReference>
<sequence length="159" mass="16894">MGLGAAPAVGPGAGGSTCVDAAARGTCAVAGISEDCCLAYHSLSWAVLQRTQGYQLQEVSGSCNLRAVRFCLKHRIVCGNPQDKKVQRAVKLLNTRRKSCHHSQKTLRGVPRSERKKLSSRKSWPPSSKQSSPAGSGKRNATLQTAAKLALNSTRLTPP</sequence>
<evidence type="ECO:0000259" key="4">
    <source>
        <dbReference type="SMART" id="SM00199"/>
    </source>
</evidence>
<dbReference type="Ensembl" id="ENSOCUT00000056138.1">
    <property type="protein sequence ID" value="ENSOCUP00000041029.1"/>
    <property type="gene ID" value="ENSOCUG00000025780.3"/>
</dbReference>
<organism evidence="5 6">
    <name type="scientific">Oryctolagus cuniculus</name>
    <name type="common">Rabbit</name>
    <dbReference type="NCBI Taxonomy" id="9986"/>
    <lineage>
        <taxon>Eukaryota</taxon>
        <taxon>Metazoa</taxon>
        <taxon>Chordata</taxon>
        <taxon>Craniata</taxon>
        <taxon>Vertebrata</taxon>
        <taxon>Euteleostomi</taxon>
        <taxon>Mammalia</taxon>
        <taxon>Eutheria</taxon>
        <taxon>Euarchontoglires</taxon>
        <taxon>Glires</taxon>
        <taxon>Lagomorpha</taxon>
        <taxon>Leporidae</taxon>
        <taxon>Oryctolagus</taxon>
    </lineage>
</organism>
<evidence type="ECO:0000256" key="3">
    <source>
        <dbReference type="SAM" id="MobiDB-lite"/>
    </source>
</evidence>
<dbReference type="STRING" id="9986.ENSOCUP00000041029"/>
<gene>
    <name evidence="5" type="primary">CCL25</name>
</gene>
<dbReference type="GeneTree" id="ENSGT01010000222539"/>
<dbReference type="Pfam" id="PF00048">
    <property type="entry name" value="IL8"/>
    <property type="match status" value="1"/>
</dbReference>
<feature type="compositionally biased region" description="Low complexity" evidence="3">
    <location>
        <begin position="121"/>
        <end position="133"/>
    </location>
</feature>
<dbReference type="InParanoid" id="A0A5F9D4I2"/>
<dbReference type="InterPro" id="IPR001811">
    <property type="entry name" value="Chemokine_IL8-like_dom"/>
</dbReference>
<protein>
    <recommendedName>
        <fullName evidence="4">Chemokine interleukin-8-like domain-containing protein</fullName>
    </recommendedName>
</protein>
<dbReference type="GO" id="GO:0006955">
    <property type="term" value="P:immune response"/>
    <property type="evidence" value="ECO:0007669"/>
    <property type="project" value="InterPro"/>
</dbReference>
<proteinExistence type="predicted"/>
<dbReference type="Gene3D" id="2.40.50.40">
    <property type="match status" value="1"/>
</dbReference>
<evidence type="ECO:0000256" key="1">
    <source>
        <dbReference type="ARBA" id="ARBA00022514"/>
    </source>
</evidence>
<keyword evidence="1" id="KW-0202">Cytokine</keyword>
<keyword evidence="6" id="KW-1185">Reference proteome</keyword>
<evidence type="ECO:0000313" key="6">
    <source>
        <dbReference type="Proteomes" id="UP000001811"/>
    </source>
</evidence>
<dbReference type="GO" id="GO:0005615">
    <property type="term" value="C:extracellular space"/>
    <property type="evidence" value="ECO:0007669"/>
    <property type="project" value="UniProtKB-KW"/>
</dbReference>
<dbReference type="InterPro" id="IPR036048">
    <property type="entry name" value="Interleukin_8-like_sf"/>
</dbReference>
<dbReference type="Bgee" id="ENSOCUG00000025780">
    <property type="expression patterns" value="Expressed in heart and 12 other cell types or tissues"/>
</dbReference>
<dbReference type="SUPFAM" id="SSF54117">
    <property type="entry name" value="Interleukin 8-like chemokines"/>
    <property type="match status" value="1"/>
</dbReference>
<dbReference type="GO" id="GO:0008009">
    <property type="term" value="F:chemokine activity"/>
    <property type="evidence" value="ECO:0007669"/>
    <property type="project" value="InterPro"/>
</dbReference>
<name>A0A5F9D4I2_RABIT</name>
<accession>A0A5F9D4I2</accession>
<evidence type="ECO:0000313" key="5">
    <source>
        <dbReference type="Ensembl" id="ENSOCUP00000041029.1"/>
    </source>
</evidence>